<accession>A0ABR4CE31</accession>
<sequence length="311" mass="34631">MSNFDRNRWYHIHNLVDTPRLSMSAMLNYNSTGDPNNSGYVRMSPSNGTVLLQRWQIWTHNTSYYALRSAAGTGSRWMRVGNILPRNDAVTRMYEESVNMRDIAKENVDQELLDAMLWKVGEWPDGSCYFTNAANGTGFLLVTSDLNPMIMERKTDMPGKESRFKFEELEPINDPVFSVGIPSLSNPTSVATVPSSTSSPDFDSTAISPTSPPDLGSGMSKGATTALQASLGTCSLLVLIGLCFFLYPRYWNWLHRFTPVPKVYESEEANELHANHIVELEVQPAELKAGTRHLTAELPGDEIAFIPRAAS</sequence>
<name>A0ABR4CE31_9HELO</name>
<dbReference type="EMBL" id="JAZHXI010000010">
    <property type="protein sequence ID" value="KAL2067459.1"/>
    <property type="molecule type" value="Genomic_DNA"/>
</dbReference>
<keyword evidence="2" id="KW-0812">Transmembrane</keyword>
<feature type="region of interest" description="Disordered" evidence="1">
    <location>
        <begin position="188"/>
        <end position="219"/>
    </location>
</feature>
<evidence type="ECO:0000313" key="4">
    <source>
        <dbReference type="Proteomes" id="UP001595075"/>
    </source>
</evidence>
<feature type="compositionally biased region" description="Low complexity" evidence="1">
    <location>
        <begin position="188"/>
        <end position="205"/>
    </location>
</feature>
<proteinExistence type="predicted"/>
<keyword evidence="2" id="KW-1133">Transmembrane helix</keyword>
<evidence type="ECO:0000256" key="2">
    <source>
        <dbReference type="SAM" id="Phobius"/>
    </source>
</evidence>
<keyword evidence="4" id="KW-1185">Reference proteome</keyword>
<evidence type="ECO:0000256" key="1">
    <source>
        <dbReference type="SAM" id="MobiDB-lite"/>
    </source>
</evidence>
<organism evidence="3 4">
    <name type="scientific">Oculimacula yallundae</name>
    <dbReference type="NCBI Taxonomy" id="86028"/>
    <lineage>
        <taxon>Eukaryota</taxon>
        <taxon>Fungi</taxon>
        <taxon>Dikarya</taxon>
        <taxon>Ascomycota</taxon>
        <taxon>Pezizomycotina</taxon>
        <taxon>Leotiomycetes</taxon>
        <taxon>Helotiales</taxon>
        <taxon>Ploettnerulaceae</taxon>
        <taxon>Oculimacula</taxon>
    </lineage>
</organism>
<gene>
    <name evidence="3" type="ORF">VTL71DRAFT_1884</name>
</gene>
<comment type="caution">
    <text evidence="3">The sequence shown here is derived from an EMBL/GenBank/DDBJ whole genome shotgun (WGS) entry which is preliminary data.</text>
</comment>
<protein>
    <submittedName>
        <fullName evidence="3">Uncharacterized protein</fullName>
    </submittedName>
</protein>
<evidence type="ECO:0000313" key="3">
    <source>
        <dbReference type="EMBL" id="KAL2067459.1"/>
    </source>
</evidence>
<keyword evidence="2" id="KW-0472">Membrane</keyword>
<dbReference type="Proteomes" id="UP001595075">
    <property type="component" value="Unassembled WGS sequence"/>
</dbReference>
<reference evidence="3 4" key="1">
    <citation type="journal article" date="2024" name="Commun. Biol.">
        <title>Comparative genomic analysis of thermophilic fungi reveals convergent evolutionary adaptations and gene losses.</title>
        <authorList>
            <person name="Steindorff A.S."/>
            <person name="Aguilar-Pontes M.V."/>
            <person name="Robinson A.J."/>
            <person name="Andreopoulos B."/>
            <person name="LaButti K."/>
            <person name="Kuo A."/>
            <person name="Mondo S."/>
            <person name="Riley R."/>
            <person name="Otillar R."/>
            <person name="Haridas S."/>
            <person name="Lipzen A."/>
            <person name="Grimwood J."/>
            <person name="Schmutz J."/>
            <person name="Clum A."/>
            <person name="Reid I.D."/>
            <person name="Moisan M.C."/>
            <person name="Butler G."/>
            <person name="Nguyen T.T.M."/>
            <person name="Dewar K."/>
            <person name="Conant G."/>
            <person name="Drula E."/>
            <person name="Henrissat B."/>
            <person name="Hansel C."/>
            <person name="Singer S."/>
            <person name="Hutchinson M.I."/>
            <person name="de Vries R.P."/>
            <person name="Natvig D.O."/>
            <person name="Powell A.J."/>
            <person name="Tsang A."/>
            <person name="Grigoriev I.V."/>
        </authorList>
    </citation>
    <scope>NUCLEOTIDE SEQUENCE [LARGE SCALE GENOMIC DNA]</scope>
    <source>
        <strain evidence="3 4">CBS 494.80</strain>
    </source>
</reference>
<feature type="transmembrane region" description="Helical" evidence="2">
    <location>
        <begin position="226"/>
        <end position="247"/>
    </location>
</feature>